<feature type="compositionally biased region" description="Polar residues" evidence="1">
    <location>
        <begin position="47"/>
        <end position="60"/>
    </location>
</feature>
<evidence type="ECO:0000256" key="1">
    <source>
        <dbReference type="SAM" id="MobiDB-lite"/>
    </source>
</evidence>
<reference evidence="3" key="1">
    <citation type="submission" date="2019-09" db="EMBL/GenBank/DDBJ databases">
        <title>Mumia zhuanghuii sp. nov. isolated from the intestinal contents of plateau pika (Ochotona curzoniae) in the Qinghai-Tibet plateau of China.</title>
        <authorList>
            <person name="Tian Z."/>
        </authorList>
    </citation>
    <scope>NUCLEOTIDE SEQUENCE [LARGE SCALE GENOMIC DNA]</scope>
    <source>
        <strain evidence="3">DSM 25564</strain>
    </source>
</reference>
<feature type="region of interest" description="Disordered" evidence="1">
    <location>
        <begin position="1"/>
        <end position="60"/>
    </location>
</feature>
<comment type="caution">
    <text evidence="2">The sequence shown here is derived from an EMBL/GenBank/DDBJ whole genome shotgun (WGS) entry which is preliminary data.</text>
</comment>
<name>A0A5J5IRM0_9MICO</name>
<gene>
    <name evidence="2" type="ORF">F6B42_08965</name>
</gene>
<feature type="compositionally biased region" description="Basic and acidic residues" evidence="1">
    <location>
        <begin position="1"/>
        <end position="18"/>
    </location>
</feature>
<dbReference type="OrthoDB" id="9971057at2"/>
<evidence type="ECO:0000313" key="2">
    <source>
        <dbReference type="EMBL" id="KAA9087079.1"/>
    </source>
</evidence>
<keyword evidence="3" id="KW-1185">Reference proteome</keyword>
<accession>A0A5J5IRM0</accession>
<dbReference type="EMBL" id="VYRZ01000002">
    <property type="protein sequence ID" value="KAA9087079.1"/>
    <property type="molecule type" value="Genomic_DNA"/>
</dbReference>
<dbReference type="Proteomes" id="UP000327039">
    <property type="component" value="Unassembled WGS sequence"/>
</dbReference>
<sequence length="60" mass="6211">MSDTTPHHRDADDAHADDGAPTDAVSDEVKADAARAGAEDDLAGPDDNTSFPQDPSITHP</sequence>
<proteinExistence type="predicted"/>
<dbReference type="AlphaFoldDB" id="A0A5J5IRM0"/>
<dbReference type="RefSeq" id="WP_150419271.1">
    <property type="nucleotide sequence ID" value="NZ_VYRZ01000002.1"/>
</dbReference>
<protein>
    <submittedName>
        <fullName evidence="2">Uncharacterized protein</fullName>
    </submittedName>
</protein>
<evidence type="ECO:0000313" key="3">
    <source>
        <dbReference type="Proteomes" id="UP000327039"/>
    </source>
</evidence>
<organism evidence="2 3">
    <name type="scientific">Microbacterium radiodurans</name>
    <dbReference type="NCBI Taxonomy" id="661398"/>
    <lineage>
        <taxon>Bacteria</taxon>
        <taxon>Bacillati</taxon>
        <taxon>Actinomycetota</taxon>
        <taxon>Actinomycetes</taxon>
        <taxon>Micrococcales</taxon>
        <taxon>Microbacteriaceae</taxon>
        <taxon>Microbacterium</taxon>
    </lineage>
</organism>